<dbReference type="SUPFAM" id="SSF52540">
    <property type="entry name" value="P-loop containing nucleoside triphosphate hydrolases"/>
    <property type="match status" value="1"/>
</dbReference>
<gene>
    <name evidence="2" type="ORF">CC1G_14382</name>
</gene>
<evidence type="ECO:0000313" key="2">
    <source>
        <dbReference type="EMBL" id="EFI27891.1"/>
    </source>
</evidence>
<dbReference type="InterPro" id="IPR029058">
    <property type="entry name" value="AB_hydrolase_fold"/>
</dbReference>
<dbReference type="KEGG" id="cci:CC1G_14382"/>
<dbReference type="PANTHER" id="PTHR47381">
    <property type="entry name" value="ALPHA/BETA-HYDROLASES SUPERFAMILY PROTEIN"/>
    <property type="match status" value="1"/>
</dbReference>
<dbReference type="Proteomes" id="UP000001861">
    <property type="component" value="Unassembled WGS sequence"/>
</dbReference>
<protein>
    <recommendedName>
        <fullName evidence="1">Helicase C-terminal domain-containing protein</fullName>
    </recommendedName>
</protein>
<dbReference type="OMA" id="NHGSRKV"/>
<dbReference type="GeneID" id="9380081"/>
<comment type="caution">
    <text evidence="2">The sequence shown here is derived from an EMBL/GenBank/DDBJ whole genome shotgun (WGS) entry which is preliminary data.</text>
</comment>
<dbReference type="InterPro" id="IPR001650">
    <property type="entry name" value="Helicase_C-like"/>
</dbReference>
<dbReference type="RefSeq" id="XP_002911385.1">
    <property type="nucleotide sequence ID" value="XM_002911339.1"/>
</dbReference>
<dbReference type="AlphaFoldDB" id="D6RM14"/>
<organism evidence="2 3">
    <name type="scientific">Coprinopsis cinerea (strain Okayama-7 / 130 / ATCC MYA-4618 / FGSC 9003)</name>
    <name type="common">Inky cap fungus</name>
    <name type="synonym">Hormographiella aspergillata</name>
    <dbReference type="NCBI Taxonomy" id="240176"/>
    <lineage>
        <taxon>Eukaryota</taxon>
        <taxon>Fungi</taxon>
        <taxon>Dikarya</taxon>
        <taxon>Basidiomycota</taxon>
        <taxon>Agaricomycotina</taxon>
        <taxon>Agaricomycetes</taxon>
        <taxon>Agaricomycetidae</taxon>
        <taxon>Agaricales</taxon>
        <taxon>Agaricineae</taxon>
        <taxon>Psathyrellaceae</taxon>
        <taxon>Coprinopsis</taxon>
    </lineage>
</organism>
<dbReference type="STRING" id="240176.D6RM14"/>
<accession>D6RM14</accession>
<sequence>MFSVNYDFPNNCEDYVHRIGRTGRAGMKGVSYTYFTTDNAKLARELVGILREAKAPVPPQLEEMAAYSGGGGRSRYGGGRGRGGGGGYRGGGGGYGGYGGGGSRGYGGGGGGYGGVVRMACSFGFCALTTMSDSVERESYLIGGIEVEVFRAGTARSGAISVLFLLHGRGGFKGVLDTLARDLVLKGSDDGRLFVVTLDHRNHGKRLLDEKVNNDWSEIPSNPRHAIDMFTIQVGTAKDVSFLIDFLPSYLSPDGALTVEKWGVAGISLGGHSTWISLAREKRVQVGIPIIGCPDYLALMRHRTANNGIPFAPPYFPPSLLKAIEEYDPATSSKAKEGNPFIGKKILVISGGDDKLVPWAASQEFVDSVEVGESGIKKVVVYEGVGHQCTEEMEGELCAFVKSVLA</sequence>
<dbReference type="InterPro" id="IPR027417">
    <property type="entry name" value="P-loop_NTPase"/>
</dbReference>
<keyword evidence="3" id="KW-1185">Reference proteome</keyword>
<dbReference type="InParanoid" id="D6RM14"/>
<evidence type="ECO:0000259" key="1">
    <source>
        <dbReference type="PROSITE" id="PS51194"/>
    </source>
</evidence>
<dbReference type="OrthoDB" id="2152248at2759"/>
<dbReference type="SUPFAM" id="SSF53474">
    <property type="entry name" value="alpha/beta-Hydrolases"/>
    <property type="match status" value="1"/>
</dbReference>
<dbReference type="eggNOG" id="KOG0331">
    <property type="taxonomic scope" value="Eukaryota"/>
</dbReference>
<reference evidence="2 3" key="1">
    <citation type="journal article" date="2010" name="Proc. Natl. Acad. Sci. U.S.A.">
        <title>Insights into evolution of multicellular fungi from the assembled chromosomes of the mushroom Coprinopsis cinerea (Coprinus cinereus).</title>
        <authorList>
            <person name="Stajich J.E."/>
            <person name="Wilke S.K."/>
            <person name="Ahren D."/>
            <person name="Au C.H."/>
            <person name="Birren B.W."/>
            <person name="Borodovsky M."/>
            <person name="Burns C."/>
            <person name="Canback B."/>
            <person name="Casselton L.A."/>
            <person name="Cheng C.K."/>
            <person name="Deng J."/>
            <person name="Dietrich F.S."/>
            <person name="Fargo D.C."/>
            <person name="Farman M.L."/>
            <person name="Gathman A.C."/>
            <person name="Goldberg J."/>
            <person name="Guigo R."/>
            <person name="Hoegger P.J."/>
            <person name="Hooker J.B."/>
            <person name="Huggins A."/>
            <person name="James T.Y."/>
            <person name="Kamada T."/>
            <person name="Kilaru S."/>
            <person name="Kodira C."/>
            <person name="Kues U."/>
            <person name="Kupfer D."/>
            <person name="Kwan H.S."/>
            <person name="Lomsadze A."/>
            <person name="Li W."/>
            <person name="Lilly W.W."/>
            <person name="Ma L.J."/>
            <person name="Mackey A.J."/>
            <person name="Manning G."/>
            <person name="Martin F."/>
            <person name="Muraguchi H."/>
            <person name="Natvig D.O."/>
            <person name="Palmerini H."/>
            <person name="Ramesh M.A."/>
            <person name="Rehmeyer C.J."/>
            <person name="Roe B.A."/>
            <person name="Shenoy N."/>
            <person name="Stanke M."/>
            <person name="Ter-Hovhannisyan V."/>
            <person name="Tunlid A."/>
            <person name="Velagapudi R."/>
            <person name="Vision T.J."/>
            <person name="Zeng Q."/>
            <person name="Zolan M.E."/>
            <person name="Pukkila P.J."/>
        </authorList>
    </citation>
    <scope>NUCLEOTIDE SEQUENCE [LARGE SCALE GENOMIC DNA]</scope>
    <source>
        <strain evidence="3">Okayama-7 / 130 / ATCC MYA-4618 / FGSC 9003</strain>
    </source>
</reference>
<dbReference type="PANTHER" id="PTHR47381:SF3">
    <property type="entry name" value="ALPHA_BETA-HYDROLASES SUPERFAMILY PROTEIN"/>
    <property type="match status" value="1"/>
</dbReference>
<feature type="domain" description="Helicase C-terminal" evidence="1">
    <location>
        <begin position="1"/>
        <end position="65"/>
    </location>
</feature>
<evidence type="ECO:0000313" key="3">
    <source>
        <dbReference type="Proteomes" id="UP000001861"/>
    </source>
</evidence>
<dbReference type="Gene3D" id="3.40.50.1820">
    <property type="entry name" value="alpha/beta hydrolase"/>
    <property type="match status" value="1"/>
</dbReference>
<dbReference type="HOGENOM" id="CLU_048444_1_0_1"/>
<dbReference type="PROSITE" id="PS51194">
    <property type="entry name" value="HELICASE_CTER"/>
    <property type="match status" value="1"/>
</dbReference>
<proteinExistence type="predicted"/>
<dbReference type="EMBL" id="AACS02000004">
    <property type="protein sequence ID" value="EFI27891.1"/>
    <property type="molecule type" value="Genomic_DNA"/>
</dbReference>
<dbReference type="Gene3D" id="3.40.50.300">
    <property type="entry name" value="P-loop containing nucleotide triphosphate hydrolases"/>
    <property type="match status" value="1"/>
</dbReference>
<dbReference type="VEuPathDB" id="FungiDB:CC1G_14382"/>
<name>D6RM14_COPC7</name>